<dbReference type="GO" id="GO:0006313">
    <property type="term" value="P:DNA transposition"/>
    <property type="evidence" value="ECO:0007669"/>
    <property type="project" value="InterPro"/>
</dbReference>
<accession>A0A645CDV0</accession>
<protein>
    <recommendedName>
        <fullName evidence="2">Transposase IS4-like domain-containing protein</fullName>
    </recommendedName>
</protein>
<feature type="compositionally biased region" description="Basic and acidic residues" evidence="1">
    <location>
        <begin position="447"/>
        <end position="456"/>
    </location>
</feature>
<proteinExistence type="predicted"/>
<dbReference type="SMART" id="SM00384">
    <property type="entry name" value="AT_hook"/>
    <property type="match status" value="2"/>
</dbReference>
<dbReference type="InterPro" id="IPR002559">
    <property type="entry name" value="Transposase_11"/>
</dbReference>
<dbReference type="GO" id="GO:0003677">
    <property type="term" value="F:DNA binding"/>
    <property type="evidence" value="ECO:0007669"/>
    <property type="project" value="InterPro"/>
</dbReference>
<dbReference type="AlphaFoldDB" id="A0A645CDV0"/>
<organism evidence="3">
    <name type="scientific">bioreactor metagenome</name>
    <dbReference type="NCBI Taxonomy" id="1076179"/>
    <lineage>
        <taxon>unclassified sequences</taxon>
        <taxon>metagenomes</taxon>
        <taxon>ecological metagenomes</taxon>
    </lineage>
</organism>
<dbReference type="Pfam" id="PF02178">
    <property type="entry name" value="AT_hook"/>
    <property type="match status" value="2"/>
</dbReference>
<evidence type="ECO:0000259" key="2">
    <source>
        <dbReference type="Pfam" id="PF01609"/>
    </source>
</evidence>
<dbReference type="GO" id="GO:0004803">
    <property type="term" value="F:transposase activity"/>
    <property type="evidence" value="ECO:0007669"/>
    <property type="project" value="InterPro"/>
</dbReference>
<feature type="domain" description="Transposase IS4-like" evidence="2">
    <location>
        <begin position="110"/>
        <end position="323"/>
    </location>
</feature>
<comment type="caution">
    <text evidence="3">The sequence shown here is derived from an EMBL/GenBank/DDBJ whole genome shotgun (WGS) entry which is preliminary data.</text>
</comment>
<evidence type="ECO:0000256" key="1">
    <source>
        <dbReference type="SAM" id="MobiDB-lite"/>
    </source>
</evidence>
<gene>
    <name evidence="3" type="ORF">SDC9_122105</name>
</gene>
<name>A0A645CDV0_9ZZZZ</name>
<feature type="region of interest" description="Disordered" evidence="1">
    <location>
        <begin position="420"/>
        <end position="456"/>
    </location>
</feature>
<dbReference type="InterPro" id="IPR017956">
    <property type="entry name" value="AT_hook_DNA-bd_motif"/>
</dbReference>
<dbReference type="EMBL" id="VSSQ01026413">
    <property type="protein sequence ID" value="MPM75114.1"/>
    <property type="molecule type" value="Genomic_DNA"/>
</dbReference>
<evidence type="ECO:0000313" key="3">
    <source>
        <dbReference type="EMBL" id="MPM75114.1"/>
    </source>
</evidence>
<reference evidence="3" key="1">
    <citation type="submission" date="2019-08" db="EMBL/GenBank/DDBJ databases">
        <authorList>
            <person name="Kucharzyk K."/>
            <person name="Murdoch R.W."/>
            <person name="Higgins S."/>
            <person name="Loffler F."/>
        </authorList>
    </citation>
    <scope>NUCLEOTIDE SEQUENCE</scope>
</reference>
<dbReference type="Pfam" id="PF01609">
    <property type="entry name" value="DDE_Tnp_1"/>
    <property type="match status" value="1"/>
</dbReference>
<sequence>MSDEPDSLSYGAAALAKSVSDDLFEDLLAVYPPNEAAAVMAVAMLKVLRPGMAANRYSTHYGRTFVSKYYPNVAMSKNSVGSLFRKLGMDGKKRKAFYASRMARVAPDHHIAVDGTLKQDTSTVNDLSSFSYKARVKGCKDVSVLYAYEIETMEPLCAEVFPGNSIDASSFSAFINDNNITKGMIIADKGFPVSAIEEDLKVRPGLHYMAPIKRNDRRISENGMLEFEEVVTGTDKSVVGKKVDLKNGRYLYSFRDSYRAGKEERSFITKSKKKKSFDSDKYLSHRDEYGVIVFESDVDMALSQVYNAYEDRWLLELLFAQYKGEEILDSTNVQGDYSLIGAEFVNFIATVMTSRMVRKAGNAKLLDVMTYGDLMDDLSSAWRQSGSTDKPRSADKKWVHTLPSVLVLLEKLGLSEPLIKESRKVGRPKKAKTEPEKPKRPRGRPRKNPEPQAKIE</sequence>